<reference evidence="6" key="1">
    <citation type="submission" date="2015-08" db="UniProtKB">
        <authorList>
            <consortium name="WormBaseParasite"/>
        </authorList>
    </citation>
    <scope>IDENTIFICATION</scope>
</reference>
<dbReference type="GO" id="GO:0016079">
    <property type="term" value="P:synaptic vesicle exocytosis"/>
    <property type="evidence" value="ECO:0007669"/>
    <property type="project" value="TreeGrafter"/>
</dbReference>
<dbReference type="WBParaSite" id="TCONS_00002165.p1">
    <property type="protein sequence ID" value="TCONS_00002165.p1"/>
    <property type="gene ID" value="XLOC_002058"/>
</dbReference>
<keyword evidence="4" id="KW-0812">Transmembrane</keyword>
<dbReference type="STRING" id="6248.A0A0K0EMV7"/>
<evidence type="ECO:0000313" key="6">
    <source>
        <dbReference type="WBParaSite" id="SSTP_0001079500.1"/>
    </source>
</evidence>
<dbReference type="GO" id="GO:0008333">
    <property type="term" value="P:endosome to lysosome transport"/>
    <property type="evidence" value="ECO:0007669"/>
    <property type="project" value="TreeGrafter"/>
</dbReference>
<dbReference type="GO" id="GO:2000300">
    <property type="term" value="P:regulation of synaptic vesicle exocytosis"/>
    <property type="evidence" value="ECO:0007669"/>
    <property type="project" value="TreeGrafter"/>
</dbReference>
<evidence type="ECO:0000256" key="4">
    <source>
        <dbReference type="SAM" id="Phobius"/>
    </source>
</evidence>
<dbReference type="GO" id="GO:0099078">
    <property type="term" value="C:BORC complex"/>
    <property type="evidence" value="ECO:0007669"/>
    <property type="project" value="TreeGrafter"/>
</dbReference>
<sequence length="170" mass="19775">MASYYFKIEGLSIIEWIIIYICITITIILIVYCFTNCLYKIFLIILFSTSKNSVMDKKTVTAIQIEKDNMDVVQPLITKLDEQVKLTRKSQTDLSSKIQEISSYLKELTDKLDKPFELDSYARKLEENNARILNVQTTLISIQERIGELQRNIQREAYQTKEACNLTNNS</sequence>
<dbReference type="AlphaFoldDB" id="A0A0K0EMV7"/>
<protein>
    <recommendedName>
        <fullName evidence="3">Biogenesis of lysosome-related organelles complex 1 subunit 7</fullName>
    </recommendedName>
</protein>
<keyword evidence="2" id="KW-0175">Coiled coil</keyword>
<accession>A0A0K0EMV7</accession>
<dbReference type="GO" id="GO:0006886">
    <property type="term" value="P:intracellular protein transport"/>
    <property type="evidence" value="ECO:0007669"/>
    <property type="project" value="InterPro"/>
</dbReference>
<keyword evidence="4" id="KW-1133">Transmembrane helix</keyword>
<keyword evidence="5" id="KW-1185">Reference proteome</keyword>
<dbReference type="Pfam" id="PF14712">
    <property type="entry name" value="Snapin_Pallidin"/>
    <property type="match status" value="1"/>
</dbReference>
<name>A0A0K0EMV7_STRER</name>
<proteinExistence type="inferred from homology"/>
<dbReference type="PANTHER" id="PTHR31305">
    <property type="entry name" value="SNARE-ASSOCIATED PROTEIN SNAPIN"/>
    <property type="match status" value="1"/>
</dbReference>
<dbReference type="GO" id="GO:0008021">
    <property type="term" value="C:synaptic vesicle"/>
    <property type="evidence" value="ECO:0007669"/>
    <property type="project" value="TreeGrafter"/>
</dbReference>
<dbReference type="GO" id="GO:0031083">
    <property type="term" value="C:BLOC-1 complex"/>
    <property type="evidence" value="ECO:0007669"/>
    <property type="project" value="InterPro"/>
</dbReference>
<dbReference type="GO" id="GO:0000149">
    <property type="term" value="F:SNARE binding"/>
    <property type="evidence" value="ECO:0007669"/>
    <property type="project" value="TreeGrafter"/>
</dbReference>
<dbReference type="Proteomes" id="UP000035681">
    <property type="component" value="Unplaced"/>
</dbReference>
<comment type="similarity">
    <text evidence="1">Belongs to the SNAPIN family.</text>
</comment>
<dbReference type="InterPro" id="IPR017246">
    <property type="entry name" value="Snapin"/>
</dbReference>
<dbReference type="WBParaSite" id="SSTP_0001079500.1">
    <property type="protein sequence ID" value="SSTP_0001079500.1"/>
    <property type="gene ID" value="SSTP_0001079500"/>
</dbReference>
<dbReference type="PANTHER" id="PTHR31305:SF2">
    <property type="entry name" value="SNARE-ASSOCIATED PROTEIN SNAPIN"/>
    <property type="match status" value="1"/>
</dbReference>
<evidence type="ECO:0000256" key="3">
    <source>
        <dbReference type="ARBA" id="ARBA00033330"/>
    </source>
</evidence>
<dbReference type="GO" id="GO:0007040">
    <property type="term" value="P:lysosome organization"/>
    <property type="evidence" value="ECO:0007669"/>
    <property type="project" value="TreeGrafter"/>
</dbReference>
<dbReference type="InterPro" id="IPR028119">
    <property type="entry name" value="Snapin/Pallidin/Snn1"/>
</dbReference>
<keyword evidence="4" id="KW-0472">Membrane</keyword>
<evidence type="ECO:0000256" key="2">
    <source>
        <dbReference type="ARBA" id="ARBA00023054"/>
    </source>
</evidence>
<dbReference type="GO" id="GO:0032418">
    <property type="term" value="P:lysosome localization"/>
    <property type="evidence" value="ECO:0007669"/>
    <property type="project" value="TreeGrafter"/>
</dbReference>
<evidence type="ECO:0000256" key="1">
    <source>
        <dbReference type="ARBA" id="ARBA00006111"/>
    </source>
</evidence>
<organism evidence="6">
    <name type="scientific">Strongyloides stercoralis</name>
    <name type="common">Threadworm</name>
    <dbReference type="NCBI Taxonomy" id="6248"/>
    <lineage>
        <taxon>Eukaryota</taxon>
        <taxon>Metazoa</taxon>
        <taxon>Ecdysozoa</taxon>
        <taxon>Nematoda</taxon>
        <taxon>Chromadorea</taxon>
        <taxon>Rhabditida</taxon>
        <taxon>Tylenchina</taxon>
        <taxon>Panagrolaimomorpha</taxon>
        <taxon>Strongyloidoidea</taxon>
        <taxon>Strongyloididae</taxon>
        <taxon>Strongyloides</taxon>
    </lineage>
</organism>
<evidence type="ECO:0000313" key="5">
    <source>
        <dbReference type="Proteomes" id="UP000035681"/>
    </source>
</evidence>
<feature type="transmembrane region" description="Helical" evidence="4">
    <location>
        <begin position="17"/>
        <end position="47"/>
    </location>
</feature>